<protein>
    <submittedName>
        <fullName evidence="2">Uncharacterized protein</fullName>
    </submittedName>
</protein>
<reference evidence="2 3" key="1">
    <citation type="submission" date="2024-10" db="EMBL/GenBank/DDBJ databases">
        <authorList>
            <person name="Ryan C."/>
        </authorList>
    </citation>
    <scope>NUCLEOTIDE SEQUENCE [LARGE SCALE GENOMIC DNA]</scope>
</reference>
<dbReference type="AlphaFoldDB" id="A0ABC9H2K5"/>
<keyword evidence="3" id="KW-1185">Reference proteome</keyword>
<dbReference type="Proteomes" id="UP001497457">
    <property type="component" value="Unassembled WGS sequence"/>
</dbReference>
<sequence length="154" mass="18077">MIKWTVGTILRVVTTIPSQLRPSHLPFVRYVVQMFFWDYVGDLEGLWEYAWGQSVGDNLLNSVYAIGKCVQDFMADEKIHKPTLLGPHFALLVRKCSKFVFFRPVLLVGDYSMALTTNVCNQKVWLYEHTQVVSLRLGWYLFPRFRNRKLENQE</sequence>
<dbReference type="EMBL" id="CAXIPR030001656">
    <property type="protein sequence ID" value="CAM0148925.1"/>
    <property type="molecule type" value="Genomic_DNA"/>
</dbReference>
<comment type="caution">
    <text evidence="2">The sequence shown here is derived from an EMBL/GenBank/DDBJ whole genome shotgun (WGS) entry which is preliminary data.</text>
</comment>
<evidence type="ECO:0000313" key="2">
    <source>
        <dbReference type="EMBL" id="CAM0148925.1"/>
    </source>
</evidence>
<gene>
    <name evidence="1" type="ORF">URODEC1_LOCUS122138</name>
    <name evidence="2" type="ORF">URODEC1_LOCUS122155</name>
</gene>
<proteinExistence type="predicted"/>
<organism evidence="2 3">
    <name type="scientific">Urochloa decumbens</name>
    <dbReference type="NCBI Taxonomy" id="240449"/>
    <lineage>
        <taxon>Eukaryota</taxon>
        <taxon>Viridiplantae</taxon>
        <taxon>Streptophyta</taxon>
        <taxon>Embryophyta</taxon>
        <taxon>Tracheophyta</taxon>
        <taxon>Spermatophyta</taxon>
        <taxon>Magnoliopsida</taxon>
        <taxon>Liliopsida</taxon>
        <taxon>Poales</taxon>
        <taxon>Poaceae</taxon>
        <taxon>PACMAD clade</taxon>
        <taxon>Panicoideae</taxon>
        <taxon>Panicodae</taxon>
        <taxon>Paniceae</taxon>
        <taxon>Melinidinae</taxon>
        <taxon>Urochloa</taxon>
    </lineage>
</organism>
<evidence type="ECO:0000313" key="3">
    <source>
        <dbReference type="Proteomes" id="UP001497457"/>
    </source>
</evidence>
<accession>A0ABC9H2K5</accession>
<evidence type="ECO:0000313" key="1">
    <source>
        <dbReference type="EMBL" id="CAM0148907.1"/>
    </source>
</evidence>
<name>A0ABC9H2K5_9POAL</name>
<dbReference type="EMBL" id="CAXIPR030001646">
    <property type="protein sequence ID" value="CAM0148907.1"/>
    <property type="molecule type" value="Genomic_DNA"/>
</dbReference>